<dbReference type="AlphaFoldDB" id="A0A377KDQ4"/>
<name>A0A377KDQ4_ECOLX</name>
<reference evidence="1 2" key="1">
    <citation type="submission" date="2018-06" db="EMBL/GenBank/DDBJ databases">
        <authorList>
            <consortium name="Pathogen Informatics"/>
            <person name="Doyle S."/>
        </authorList>
    </citation>
    <scope>NUCLEOTIDE SEQUENCE [LARGE SCALE GENOMIC DNA]</scope>
    <source>
        <strain evidence="1 2">NCTC9075</strain>
    </source>
</reference>
<evidence type="ECO:0000313" key="1">
    <source>
        <dbReference type="EMBL" id="STP22323.1"/>
    </source>
</evidence>
<evidence type="ECO:0000313" key="2">
    <source>
        <dbReference type="Proteomes" id="UP000254181"/>
    </source>
</evidence>
<dbReference type="EMBL" id="UGEM01000004">
    <property type="protein sequence ID" value="STP22323.1"/>
    <property type="molecule type" value="Genomic_DNA"/>
</dbReference>
<sequence>MSLLNEVQKFIEAHPGVLPETLRMLLQVTHGSAFCSLQASYVRVGVWLTVVKDIHADISRA</sequence>
<dbReference type="Proteomes" id="UP000254181">
    <property type="component" value="Unassembled WGS sequence"/>
</dbReference>
<proteinExistence type="predicted"/>
<organism evidence="1 2">
    <name type="scientific">Escherichia coli</name>
    <dbReference type="NCBI Taxonomy" id="562"/>
    <lineage>
        <taxon>Bacteria</taxon>
        <taxon>Pseudomonadati</taxon>
        <taxon>Pseudomonadota</taxon>
        <taxon>Gammaproteobacteria</taxon>
        <taxon>Enterobacterales</taxon>
        <taxon>Enterobacteriaceae</taxon>
        <taxon>Escherichia</taxon>
    </lineage>
</organism>
<accession>A0A377KDQ4</accession>
<protein>
    <submittedName>
        <fullName evidence="1">Uncharacterized protein</fullName>
    </submittedName>
</protein>
<gene>
    <name evidence="1" type="ORF">NCTC9075_05806</name>
</gene>